<dbReference type="Proteomes" id="UP001050975">
    <property type="component" value="Unassembled WGS sequence"/>
</dbReference>
<feature type="coiled-coil region" evidence="7">
    <location>
        <begin position="606"/>
        <end position="633"/>
    </location>
</feature>
<sequence length="1334" mass="151643">MLAVPLLRQNWWIQFGNGVDALLLSAQVMGILEQGGVDSNSLCDPIHKRFSAIKPTRHWCSQAKMETTPTSNAIQPTPPEMETKPDFIASQPQNQTEQQIALAGVLARTRQSLDLATIFQTAATEVRTLLKADRVAVFRFYPKLDWEGRCVCEDKASDWNSILAVKLDKSSFGERFTHYQKGRVEAVPDINRAKLSQSYIEMLKQFQVQANLVVPLLKGKELWGLLCVHQCSNSRRWKESEMELVKQIAAHLGVRLQYTELLVQARGKAKQQKALARVITRIRAPMDLETIFKTTVTEVRRLLKADRVGVFRFYPEFDWEGEFISEDVADGWNSALAAKVYDHCFSKKFAALYHQGRVNAIADIYQGQFSDCYIQILAKFQVRASVIAPLLNGKDLWGLLCIHQCSRPRDWKRSEIEFTSQIAQHLGVALQHTESLTQARSQAEQQKALAGVIARIRQSLDLETIFKTTATEVRQLLKADRVGVFRFAPEFDWEGEFIYEDVGESWNSVVAAKVYDHCFSDKFARLYQQGRINAIADIYRGEFSDCYIKILERFQVRANIVAPLIKGKDLWGLLCIHQCSGPRRWESYEIEFVSQIAEHMGVALEQAEYLEQVKAQSAQLAKAAEQARIAERQRALATVVDKIRQSLHLETIFHNTVQEVRHLLQTDRVAIYRINPDWSGQFVAESVAEGWNSLIQKQLEKPDIVEDISKCTFTYLGNNSLLSDTYLKDTEGGRFTKGELFRICDDIYSAGFPDCYIEVLESYHAKAYIIVAIYYDRKLWGLLGAYQNTGPRHWQGDEVYLVTQIGTQLGIALQQAEYLQQVKTQAEELEKAAERQRALATTVEKIRQSLDLDSIFRATTQEVRQLLEVERVAIYRFYPDWSGEFVADSIVDGWKPLVKNQPSIEDIFLPKTQAGRYPRNETFVPILPGEKLWGLLVAYQNSQPRYWQDEEINLLAQVGVQLGIAIQQAELLEQTRQQAEELTQAFKELQRSQDQLIQREKMAGLGQLVAGVAHEINNPVNFIYGNVSHVSEYTQDLLNLLNLYQRYYPSPVPQIQEQVEAIDVEFISKDLPKTLASMKMGADRIRQLVLLLRTFSRLDEAQMKLVDLHEGIDSTLLILQHRLKGNTDLPDIEVIKEYGDLPPVECYPAQLNQVFLNILSNGIDAIEDGHGSSPAISPSRGEDRGWSKPVGDRWEKEDISSLTATIDRTRENNGKGFFSIAAGNGSSPRSLPMTHDKLPRIRIRTCAIRDREQGIADRVLIRISDNGPGIPEEVRSRIFDPFFTTKPIGRGTGLGLSISYQIVVEKHRGQLRCIALPEQGTEFQIEIPIKQSDQ</sequence>
<dbReference type="CDD" id="cd00082">
    <property type="entry name" value="HisKA"/>
    <property type="match status" value="1"/>
</dbReference>
<dbReference type="PRINTS" id="PR00344">
    <property type="entry name" value="BCTRLSENSOR"/>
</dbReference>
<feature type="domain" description="Phytochrome chromophore attachment site" evidence="9">
    <location>
        <begin position="851"/>
        <end position="928"/>
    </location>
</feature>
<dbReference type="InterPro" id="IPR036890">
    <property type="entry name" value="HATPase_C_sf"/>
</dbReference>
<accession>A0AAV3XBA6</accession>
<keyword evidence="12" id="KW-1185">Reference proteome</keyword>
<evidence type="ECO:0000313" key="11">
    <source>
        <dbReference type="EMBL" id="GET36657.1"/>
    </source>
</evidence>
<evidence type="ECO:0000256" key="6">
    <source>
        <dbReference type="ARBA" id="ARBA00023012"/>
    </source>
</evidence>
<keyword evidence="7" id="KW-0175">Coiled coil</keyword>
<evidence type="ECO:0000259" key="9">
    <source>
        <dbReference type="PROSITE" id="PS50046"/>
    </source>
</evidence>
<dbReference type="SMART" id="SM00065">
    <property type="entry name" value="GAF"/>
    <property type="match status" value="5"/>
</dbReference>
<reference evidence="11" key="1">
    <citation type="submission" date="2019-10" db="EMBL/GenBank/DDBJ databases">
        <title>Draft genome sequece of Microseira wollei NIES-4236.</title>
        <authorList>
            <person name="Yamaguchi H."/>
            <person name="Suzuki S."/>
            <person name="Kawachi M."/>
        </authorList>
    </citation>
    <scope>NUCLEOTIDE SEQUENCE</scope>
    <source>
        <strain evidence="11">NIES-4236</strain>
    </source>
</reference>
<feature type="domain" description="Phytochrome chromophore attachment site" evidence="9">
    <location>
        <begin position="648"/>
        <end position="808"/>
    </location>
</feature>
<dbReference type="SMART" id="SM00387">
    <property type="entry name" value="HATPase_c"/>
    <property type="match status" value="1"/>
</dbReference>
<dbReference type="InterPro" id="IPR016132">
    <property type="entry name" value="Phyto_chromo_attachment"/>
</dbReference>
<comment type="caution">
    <text evidence="11">The sequence shown here is derived from an EMBL/GenBank/DDBJ whole genome shotgun (WGS) entry which is preliminary data.</text>
</comment>
<comment type="similarity">
    <text evidence="2">In the N-terminal section; belongs to the phytochrome family.</text>
</comment>
<dbReference type="EMBL" id="BLAY01000016">
    <property type="protein sequence ID" value="GET36657.1"/>
    <property type="molecule type" value="Genomic_DNA"/>
</dbReference>
<keyword evidence="4" id="KW-0597">Phosphoprotein</keyword>
<organism evidence="11 12">
    <name type="scientific">Microseira wollei NIES-4236</name>
    <dbReference type="NCBI Taxonomy" id="2530354"/>
    <lineage>
        <taxon>Bacteria</taxon>
        <taxon>Bacillati</taxon>
        <taxon>Cyanobacteriota</taxon>
        <taxon>Cyanophyceae</taxon>
        <taxon>Oscillatoriophycideae</taxon>
        <taxon>Aerosakkonematales</taxon>
        <taxon>Aerosakkonemataceae</taxon>
        <taxon>Microseira</taxon>
    </lineage>
</organism>
<dbReference type="InterPro" id="IPR029016">
    <property type="entry name" value="GAF-like_dom_sf"/>
</dbReference>
<feature type="domain" description="Phytochrome chromophore attachment site" evidence="9">
    <location>
        <begin position="114"/>
        <end position="251"/>
    </location>
</feature>
<dbReference type="Pfam" id="PF02518">
    <property type="entry name" value="HATPase_c"/>
    <property type="match status" value="1"/>
</dbReference>
<evidence type="ECO:0000256" key="4">
    <source>
        <dbReference type="ARBA" id="ARBA00022553"/>
    </source>
</evidence>
<dbReference type="PANTHER" id="PTHR43065">
    <property type="entry name" value="SENSOR HISTIDINE KINASE"/>
    <property type="match status" value="1"/>
</dbReference>
<evidence type="ECO:0000256" key="1">
    <source>
        <dbReference type="ARBA" id="ARBA00000085"/>
    </source>
</evidence>
<feature type="domain" description="Phytochrome chromophore attachment site" evidence="9">
    <location>
        <begin position="461"/>
        <end position="599"/>
    </location>
</feature>
<dbReference type="InterPro" id="IPR036097">
    <property type="entry name" value="HisK_dim/P_sf"/>
</dbReference>
<protein>
    <recommendedName>
        <fullName evidence="3">histidine kinase</fullName>
        <ecNumber evidence="3">2.7.13.3</ecNumber>
    </recommendedName>
</protein>
<dbReference type="PROSITE" id="PS50046">
    <property type="entry name" value="PHYTOCHROME_2"/>
    <property type="match status" value="5"/>
</dbReference>
<dbReference type="Gene3D" id="1.10.287.130">
    <property type="match status" value="1"/>
</dbReference>
<feature type="coiled-coil region" evidence="7">
    <location>
        <begin position="962"/>
        <end position="999"/>
    </location>
</feature>
<keyword evidence="5 11" id="KW-0808">Transferase</keyword>
<evidence type="ECO:0000256" key="7">
    <source>
        <dbReference type="SAM" id="Coils"/>
    </source>
</evidence>
<dbReference type="PANTHER" id="PTHR43065:SF50">
    <property type="entry name" value="HISTIDINE KINASE"/>
    <property type="match status" value="1"/>
</dbReference>
<dbReference type="Gene3D" id="3.30.565.10">
    <property type="entry name" value="Histidine kinase-like ATPase, C-terminal domain"/>
    <property type="match status" value="1"/>
</dbReference>
<evidence type="ECO:0000256" key="3">
    <source>
        <dbReference type="ARBA" id="ARBA00012438"/>
    </source>
</evidence>
<gene>
    <name evidence="11" type="ORF">MiSe_14090</name>
</gene>
<dbReference type="SUPFAM" id="SSF47384">
    <property type="entry name" value="Homodimeric domain of signal transducing histidine kinase"/>
    <property type="match status" value="1"/>
</dbReference>
<dbReference type="InterPro" id="IPR003594">
    <property type="entry name" value="HATPase_dom"/>
</dbReference>
<keyword evidence="6" id="KW-0902">Two-component regulatory system</keyword>
<evidence type="ECO:0000256" key="8">
    <source>
        <dbReference type="SAM" id="MobiDB-lite"/>
    </source>
</evidence>
<comment type="catalytic activity">
    <reaction evidence="1">
        <text>ATP + protein L-histidine = ADP + protein N-phospho-L-histidine.</text>
        <dbReference type="EC" id="2.7.13.3"/>
    </reaction>
</comment>
<dbReference type="PROSITE" id="PS50109">
    <property type="entry name" value="HIS_KIN"/>
    <property type="match status" value="1"/>
</dbReference>
<proteinExistence type="inferred from homology"/>
<evidence type="ECO:0000259" key="10">
    <source>
        <dbReference type="PROSITE" id="PS50109"/>
    </source>
</evidence>
<evidence type="ECO:0000256" key="5">
    <source>
        <dbReference type="ARBA" id="ARBA00022777"/>
    </source>
</evidence>
<dbReference type="EC" id="2.7.13.3" evidence="3"/>
<dbReference type="GO" id="GO:0000155">
    <property type="term" value="F:phosphorelay sensor kinase activity"/>
    <property type="evidence" value="ECO:0007669"/>
    <property type="project" value="InterPro"/>
</dbReference>
<feature type="domain" description="Histidine kinase" evidence="10">
    <location>
        <begin position="1011"/>
        <end position="1331"/>
    </location>
</feature>
<name>A0AAV3XBA6_9CYAN</name>
<feature type="region of interest" description="Disordered" evidence="8">
    <location>
        <begin position="1169"/>
        <end position="1191"/>
    </location>
</feature>
<feature type="domain" description="Phytochrome chromophore attachment site" evidence="9">
    <location>
        <begin position="287"/>
        <end position="425"/>
    </location>
</feature>
<dbReference type="InterPro" id="IPR003018">
    <property type="entry name" value="GAF"/>
</dbReference>
<dbReference type="InterPro" id="IPR004358">
    <property type="entry name" value="Sig_transdc_His_kin-like_C"/>
</dbReference>
<evidence type="ECO:0000313" key="12">
    <source>
        <dbReference type="Proteomes" id="UP001050975"/>
    </source>
</evidence>
<dbReference type="SUPFAM" id="SSF55874">
    <property type="entry name" value="ATPase domain of HSP90 chaperone/DNA topoisomerase II/histidine kinase"/>
    <property type="match status" value="2"/>
</dbReference>
<feature type="compositionally biased region" description="Basic and acidic residues" evidence="8">
    <location>
        <begin position="1180"/>
        <end position="1191"/>
    </location>
</feature>
<evidence type="ECO:0000256" key="2">
    <source>
        <dbReference type="ARBA" id="ARBA00006402"/>
    </source>
</evidence>
<dbReference type="Gene3D" id="3.30.450.40">
    <property type="match status" value="6"/>
</dbReference>
<keyword evidence="5 11" id="KW-0418">Kinase</keyword>
<dbReference type="SUPFAM" id="SSF55781">
    <property type="entry name" value="GAF domain-like"/>
    <property type="match status" value="5"/>
</dbReference>
<dbReference type="InterPro" id="IPR005467">
    <property type="entry name" value="His_kinase_dom"/>
</dbReference>
<dbReference type="InterPro" id="IPR003661">
    <property type="entry name" value="HisK_dim/P_dom"/>
</dbReference>
<dbReference type="Pfam" id="PF01590">
    <property type="entry name" value="GAF"/>
    <property type="match status" value="5"/>
</dbReference>